<feature type="repeat" description="ARM" evidence="1">
    <location>
        <begin position="381"/>
        <end position="411"/>
    </location>
</feature>
<dbReference type="Pfam" id="PF07647">
    <property type="entry name" value="SAM_2"/>
    <property type="match status" value="1"/>
</dbReference>
<dbReference type="InterPro" id="IPR035897">
    <property type="entry name" value="Toll_tir_struct_dom_sf"/>
</dbReference>
<sequence>MGAGASLQTLSAHDVAYQVAKLGDAYKEYADTFVRNGIDGSILAILTESDLDGLLLDVGILSKAHRKLLGMHLTKLKRPVGTPALNAPRQPNLDPSIPTRVTQPPSILLGRLLAYQGVHLIDPDDLSAVLDAICHAVGPSRCDGVTSYDCFINYRVASEKGLAEKLYLHLKTRNLHPFLDRMSLKTGEPWKEGFLRGLTQSRVFLALLSHAGLAKCRDESLDHTADNLLLEYEVALAVADSAPSFIIFPIYVAAVTEEGFAKFQDFGADLYAPMLHAPMSPRPTIEKVPRRKGSITGVDTNDHLTQSGYSSKPRRHSIGTEVPTAPDEANRKLSLSESAAANVPDLLEAVRKMDSGSTPALEILFGMAQRSKLAAKIIALGGLPAMVDVLGSPTAKVEHKDIAAAVLSFLALALARRGRQDSDDDVAWNVLQSERTQAILLTTLANGSGIQSQYVVVGLMHLSNSDAMVKARLREWKELQFSLRRLAAVGSVVQRDACQELLR</sequence>
<evidence type="ECO:0000313" key="4">
    <source>
        <dbReference type="EMBL" id="RHY34465.1"/>
    </source>
</evidence>
<dbReference type="EMBL" id="QUSY01000028">
    <property type="protein sequence ID" value="RHY34465.1"/>
    <property type="molecule type" value="Genomic_DNA"/>
</dbReference>
<dbReference type="Pfam" id="PF13676">
    <property type="entry name" value="TIR_2"/>
    <property type="match status" value="1"/>
</dbReference>
<protein>
    <recommendedName>
        <fullName evidence="3">SAM domain-containing protein</fullName>
    </recommendedName>
</protein>
<feature type="domain" description="SAM" evidence="3">
    <location>
        <begin position="10"/>
        <end position="79"/>
    </location>
</feature>
<evidence type="ECO:0000259" key="3">
    <source>
        <dbReference type="PROSITE" id="PS50105"/>
    </source>
</evidence>
<keyword evidence="5" id="KW-1185">Reference proteome</keyword>
<dbReference type="CDD" id="cd09487">
    <property type="entry name" value="SAM_superfamily"/>
    <property type="match status" value="1"/>
</dbReference>
<evidence type="ECO:0000313" key="5">
    <source>
        <dbReference type="Proteomes" id="UP000285060"/>
    </source>
</evidence>
<dbReference type="PROSITE" id="PS50176">
    <property type="entry name" value="ARM_REPEAT"/>
    <property type="match status" value="1"/>
</dbReference>
<dbReference type="InterPro" id="IPR000157">
    <property type="entry name" value="TIR_dom"/>
</dbReference>
<accession>A0A418B8H0</accession>
<dbReference type="SUPFAM" id="SSF52200">
    <property type="entry name" value="Toll/Interleukin receptor TIR domain"/>
    <property type="match status" value="1"/>
</dbReference>
<dbReference type="PROSITE" id="PS50105">
    <property type="entry name" value="SAM_DOMAIN"/>
    <property type="match status" value="1"/>
</dbReference>
<reference evidence="4 5" key="1">
    <citation type="submission" date="2018-08" db="EMBL/GenBank/DDBJ databases">
        <title>Aphanomyces genome sequencing and annotation.</title>
        <authorList>
            <person name="Minardi D."/>
            <person name="Oidtmann B."/>
            <person name="Van Der Giezen M."/>
            <person name="Studholme D.J."/>
        </authorList>
    </citation>
    <scope>NUCLEOTIDE SEQUENCE [LARGE SCALE GENOMIC DNA]</scope>
    <source>
        <strain evidence="4 5">NJM0002</strain>
    </source>
</reference>
<dbReference type="InterPro" id="IPR013761">
    <property type="entry name" value="SAM/pointed_sf"/>
</dbReference>
<dbReference type="InterPro" id="IPR000225">
    <property type="entry name" value="Armadillo"/>
</dbReference>
<dbReference type="AlphaFoldDB" id="A0A418B8H0"/>
<dbReference type="Proteomes" id="UP000285060">
    <property type="component" value="Unassembled WGS sequence"/>
</dbReference>
<dbReference type="GO" id="GO:0007165">
    <property type="term" value="P:signal transduction"/>
    <property type="evidence" value="ECO:0007669"/>
    <property type="project" value="InterPro"/>
</dbReference>
<evidence type="ECO:0000256" key="2">
    <source>
        <dbReference type="SAM" id="MobiDB-lite"/>
    </source>
</evidence>
<dbReference type="Gene3D" id="3.40.50.10140">
    <property type="entry name" value="Toll/interleukin-1 receptor homology (TIR) domain"/>
    <property type="match status" value="1"/>
</dbReference>
<organism evidence="4 5">
    <name type="scientific">Aphanomyces invadans</name>
    <dbReference type="NCBI Taxonomy" id="157072"/>
    <lineage>
        <taxon>Eukaryota</taxon>
        <taxon>Sar</taxon>
        <taxon>Stramenopiles</taxon>
        <taxon>Oomycota</taxon>
        <taxon>Saprolegniomycetes</taxon>
        <taxon>Saprolegniales</taxon>
        <taxon>Verrucalvaceae</taxon>
        <taxon>Aphanomyces</taxon>
    </lineage>
</organism>
<gene>
    <name evidence="4" type="ORF">DYB32_000938</name>
</gene>
<feature type="region of interest" description="Disordered" evidence="2">
    <location>
        <begin position="292"/>
        <end position="331"/>
    </location>
</feature>
<proteinExistence type="predicted"/>
<dbReference type="SUPFAM" id="SSF47769">
    <property type="entry name" value="SAM/Pointed domain"/>
    <property type="match status" value="1"/>
</dbReference>
<feature type="compositionally biased region" description="Polar residues" evidence="2">
    <location>
        <begin position="297"/>
        <end position="310"/>
    </location>
</feature>
<evidence type="ECO:0000256" key="1">
    <source>
        <dbReference type="PROSITE-ProRule" id="PRU00259"/>
    </source>
</evidence>
<name>A0A418B8H0_9STRA</name>
<comment type="caution">
    <text evidence="4">The sequence shown here is derived from an EMBL/GenBank/DDBJ whole genome shotgun (WGS) entry which is preliminary data.</text>
</comment>
<dbReference type="Gene3D" id="1.10.150.50">
    <property type="entry name" value="Transcription Factor, Ets-1"/>
    <property type="match status" value="1"/>
</dbReference>
<dbReference type="InterPro" id="IPR001660">
    <property type="entry name" value="SAM"/>
</dbReference>